<sequence length="541" mass="60288">MSHPKREADLDVLIVGAGFAGMYMLYRARKLGLKGRVFERGDGVGGTWYWNRYPGARCDVESMQYSMQFDPDLEQEWEWTERYAPQPEILDYANHIADRYELRSDIRLSCPVRAAHFDEKAALWRVTVGDGNGSGETLTARFVVMATGCLSQPNKPGVEGMDDFRGPIYHTGEWPKEGVDFTGQRVGVVGTGSSAIQAIPIIAEQAGHLTVFQRTPNYAVPAHNGPIDPEMVEQVKANYREIREKAKTMPAGIAFDLRDVSAFEADDAERRRQFQSRWDYGGLTFLGCFNDLLLDEEANRFAADFVREKIREIVHDPATAEMLCPDNIIGCKRLCVDTGYYRTFNRDNVSLVDIAETPVERLTATGLRVDGRDYAFDAIVFATGFDAMTGALLNIDIRGRGGERLRDKWDGGPRNYLGLSMHGFPNLFTVTGPGSPSVLTNMLPSIEQHVEWIADCIGHMDANGRDLIEAEPEAEDSWVDHVNEVSGLSLRSTCSSWYVGANVPGKPRVFMPYIGGFPAYAEKIRDVVANGYEGFRLSTAD</sequence>
<dbReference type="RefSeq" id="WP_109795330.1">
    <property type="nucleotide sequence ID" value="NZ_PHIG01000063.1"/>
</dbReference>
<evidence type="ECO:0000256" key="7">
    <source>
        <dbReference type="ARBA" id="ARBA00023033"/>
    </source>
</evidence>
<evidence type="ECO:0000256" key="4">
    <source>
        <dbReference type="ARBA" id="ARBA00022827"/>
    </source>
</evidence>
<keyword evidence="7 8" id="KW-0503">Monooxygenase</keyword>
<evidence type="ECO:0000313" key="8">
    <source>
        <dbReference type="EMBL" id="PJK27617.1"/>
    </source>
</evidence>
<keyword evidence="3" id="KW-0285">Flavoprotein</keyword>
<evidence type="ECO:0000256" key="5">
    <source>
        <dbReference type="ARBA" id="ARBA00022857"/>
    </source>
</evidence>
<dbReference type="EMBL" id="PHIG01000063">
    <property type="protein sequence ID" value="PJK27617.1"/>
    <property type="molecule type" value="Genomic_DNA"/>
</dbReference>
<dbReference type="PANTHER" id="PTHR43098">
    <property type="entry name" value="L-ORNITHINE N(5)-MONOOXYGENASE-RELATED"/>
    <property type="match status" value="1"/>
</dbReference>
<keyword evidence="6" id="KW-0560">Oxidoreductase</keyword>
<organism evidence="8 9">
    <name type="scientific">Minwuia thermotolerans</name>
    <dbReference type="NCBI Taxonomy" id="2056226"/>
    <lineage>
        <taxon>Bacteria</taxon>
        <taxon>Pseudomonadati</taxon>
        <taxon>Pseudomonadota</taxon>
        <taxon>Alphaproteobacteria</taxon>
        <taxon>Minwuiales</taxon>
        <taxon>Minwuiaceae</taxon>
        <taxon>Minwuia</taxon>
    </lineage>
</organism>
<keyword evidence="5" id="KW-0521">NADP</keyword>
<evidence type="ECO:0000256" key="3">
    <source>
        <dbReference type="ARBA" id="ARBA00022630"/>
    </source>
</evidence>
<dbReference type="Proteomes" id="UP000229498">
    <property type="component" value="Unassembled WGS sequence"/>
</dbReference>
<evidence type="ECO:0000313" key="9">
    <source>
        <dbReference type="Proteomes" id="UP000229498"/>
    </source>
</evidence>
<accession>A0A2M9FVY9</accession>
<keyword evidence="9" id="KW-1185">Reference proteome</keyword>
<comment type="cofactor">
    <cofactor evidence="1">
        <name>FAD</name>
        <dbReference type="ChEBI" id="CHEBI:57692"/>
    </cofactor>
</comment>
<dbReference type="PRINTS" id="PR00411">
    <property type="entry name" value="PNDRDTASEI"/>
</dbReference>
<dbReference type="InterPro" id="IPR050775">
    <property type="entry name" value="FAD-binding_Monooxygenases"/>
</dbReference>
<name>A0A2M9FVY9_9PROT</name>
<dbReference type="AlphaFoldDB" id="A0A2M9FVY9"/>
<dbReference type="SUPFAM" id="SSF51905">
    <property type="entry name" value="FAD/NAD(P)-binding domain"/>
    <property type="match status" value="2"/>
</dbReference>
<dbReference type="OrthoDB" id="312624at2"/>
<comment type="similarity">
    <text evidence="2">Belongs to the FAD-binding monooxygenase family.</text>
</comment>
<evidence type="ECO:0000256" key="1">
    <source>
        <dbReference type="ARBA" id="ARBA00001974"/>
    </source>
</evidence>
<keyword evidence="4" id="KW-0274">FAD</keyword>
<dbReference type="Gene3D" id="3.50.50.60">
    <property type="entry name" value="FAD/NAD(P)-binding domain"/>
    <property type="match status" value="2"/>
</dbReference>
<gene>
    <name evidence="8" type="ORF">CVT23_22160</name>
</gene>
<evidence type="ECO:0000256" key="2">
    <source>
        <dbReference type="ARBA" id="ARBA00010139"/>
    </source>
</evidence>
<dbReference type="GO" id="GO:0004497">
    <property type="term" value="F:monooxygenase activity"/>
    <property type="evidence" value="ECO:0007669"/>
    <property type="project" value="UniProtKB-KW"/>
</dbReference>
<comment type="caution">
    <text evidence="8">The sequence shown here is derived from an EMBL/GenBank/DDBJ whole genome shotgun (WGS) entry which is preliminary data.</text>
</comment>
<protein>
    <submittedName>
        <fullName evidence="8">Cyclohexanone monooxygenase</fullName>
    </submittedName>
</protein>
<reference evidence="8 9" key="1">
    <citation type="submission" date="2017-11" db="EMBL/GenBank/DDBJ databases">
        <title>Draft genome sequence of Rhizobiales bacterium SY3-13.</title>
        <authorList>
            <person name="Sun C."/>
        </authorList>
    </citation>
    <scope>NUCLEOTIDE SEQUENCE [LARGE SCALE GENOMIC DNA]</scope>
    <source>
        <strain evidence="8 9">SY3-13</strain>
    </source>
</reference>
<evidence type="ECO:0000256" key="6">
    <source>
        <dbReference type="ARBA" id="ARBA00023002"/>
    </source>
</evidence>
<dbReference type="PANTHER" id="PTHR43098:SF3">
    <property type="entry name" value="L-ORNITHINE N(5)-MONOOXYGENASE-RELATED"/>
    <property type="match status" value="1"/>
</dbReference>
<dbReference type="InterPro" id="IPR036188">
    <property type="entry name" value="FAD/NAD-bd_sf"/>
</dbReference>
<proteinExistence type="inferred from homology"/>
<dbReference type="Pfam" id="PF13738">
    <property type="entry name" value="Pyr_redox_3"/>
    <property type="match status" value="1"/>
</dbReference>